<accession>A0A495VEQ6</accession>
<dbReference type="EMBL" id="RBXL01000001">
    <property type="protein sequence ID" value="RKT46925.1"/>
    <property type="molecule type" value="Genomic_DNA"/>
</dbReference>
<dbReference type="RefSeq" id="WP_120798976.1">
    <property type="nucleotide sequence ID" value="NZ_RBXL01000001.1"/>
</dbReference>
<name>A0A495VEQ6_9GAMM</name>
<dbReference type="Gene3D" id="3.10.20.860">
    <property type="match status" value="1"/>
</dbReference>
<dbReference type="OrthoDB" id="9812340at2"/>
<dbReference type="AlphaFoldDB" id="A0A495VEQ6"/>
<evidence type="ECO:0000313" key="2">
    <source>
        <dbReference type="Proteomes" id="UP000274556"/>
    </source>
</evidence>
<dbReference type="InterPro" id="IPR022453">
    <property type="entry name" value="Znf_MqsA-type"/>
</dbReference>
<dbReference type="Proteomes" id="UP000274556">
    <property type="component" value="Unassembled WGS sequence"/>
</dbReference>
<evidence type="ECO:0000313" key="1">
    <source>
        <dbReference type="EMBL" id="RKT46925.1"/>
    </source>
</evidence>
<proteinExistence type="predicted"/>
<organism evidence="1 2">
    <name type="scientific">Thiocapsa rosea</name>
    <dbReference type="NCBI Taxonomy" id="69360"/>
    <lineage>
        <taxon>Bacteria</taxon>
        <taxon>Pseudomonadati</taxon>
        <taxon>Pseudomonadota</taxon>
        <taxon>Gammaproteobacteria</taxon>
        <taxon>Chromatiales</taxon>
        <taxon>Chromatiaceae</taxon>
        <taxon>Thiocapsa</taxon>
    </lineage>
</organism>
<dbReference type="NCBIfam" id="TIGR03831">
    <property type="entry name" value="YgiT_finger"/>
    <property type="match status" value="1"/>
</dbReference>
<protein>
    <submittedName>
        <fullName evidence="1">YgiT-type zinc finger domain-containing protein</fullName>
    </submittedName>
</protein>
<reference evidence="1 2" key="1">
    <citation type="submission" date="2018-10" db="EMBL/GenBank/DDBJ databases">
        <title>Genomic Encyclopedia of Archaeal and Bacterial Type Strains, Phase II (KMG-II): from individual species to whole genera.</title>
        <authorList>
            <person name="Goeker M."/>
        </authorList>
    </citation>
    <scope>NUCLEOTIDE SEQUENCE [LARGE SCALE GENOMIC DNA]</scope>
    <source>
        <strain evidence="1 2">DSM 235</strain>
    </source>
</reference>
<comment type="caution">
    <text evidence="1">The sequence shown here is derived from an EMBL/GenBank/DDBJ whole genome shotgun (WGS) entry which is preliminary data.</text>
</comment>
<keyword evidence="2" id="KW-1185">Reference proteome</keyword>
<gene>
    <name evidence="1" type="ORF">BDD21_4468</name>
</gene>
<sequence>MNCCICKQGILTDGHTTMTLECDGVVLAFKQVPAHVCETCGEADMDEAVTRDLLALAERAVAAGVEVDVRHYVAA</sequence>